<protein>
    <recommendedName>
        <fullName evidence="3">MSP domain-containing protein</fullName>
    </recommendedName>
</protein>
<feature type="transmembrane region" description="Helical" evidence="1">
    <location>
        <begin position="209"/>
        <end position="228"/>
    </location>
</feature>
<evidence type="ECO:0008006" key="3">
    <source>
        <dbReference type="Google" id="ProtNLM"/>
    </source>
</evidence>
<gene>
    <name evidence="2" type="ORF">TPC1_11802</name>
</gene>
<organism evidence="2">
    <name type="scientific">Trepomonas sp. PC1</name>
    <dbReference type="NCBI Taxonomy" id="1076344"/>
    <lineage>
        <taxon>Eukaryota</taxon>
        <taxon>Metamonada</taxon>
        <taxon>Diplomonadida</taxon>
        <taxon>Hexamitidae</taxon>
        <taxon>Hexamitinae</taxon>
        <taxon>Trepomonas</taxon>
    </lineage>
</organism>
<dbReference type="AlphaFoldDB" id="A0A146KIL4"/>
<feature type="non-terminal residue" evidence="2">
    <location>
        <position position="229"/>
    </location>
</feature>
<keyword evidence="1" id="KW-0812">Transmembrane</keyword>
<keyword evidence="1" id="KW-0472">Membrane</keyword>
<sequence>VPFQVTQQFPLYSNSEGILQLEIRNLSDDVLLFKILTAKTMVKNLFLQNQVIFTILPKRIEKVIATFKPPCTEQNPKVAIQAIIVGDQDETIYTQFVETKQKAWDQKISVAKENNTFFELQIPIMINAGIRPQIGQNEQNTQLRLKDELEQTMISIAKTEADIKRLEGEIFTTQQIVCRDEEIIKMAEQQMDQIKNKNQIHKSFKNIKYSHLVAAFCLILGVVLGVQLK</sequence>
<keyword evidence="1" id="KW-1133">Transmembrane helix</keyword>
<evidence type="ECO:0000256" key="1">
    <source>
        <dbReference type="SAM" id="Phobius"/>
    </source>
</evidence>
<reference evidence="2" key="1">
    <citation type="submission" date="2015-07" db="EMBL/GenBank/DDBJ databases">
        <title>Adaptation to a free-living lifestyle via gene acquisitions in the diplomonad Trepomonas sp. PC1.</title>
        <authorList>
            <person name="Xu F."/>
            <person name="Jerlstrom-Hultqvist J."/>
            <person name="Kolisko M."/>
            <person name="Simpson A.G.B."/>
            <person name="Roger A.J."/>
            <person name="Svard S.G."/>
            <person name="Andersson J.O."/>
        </authorList>
    </citation>
    <scope>NUCLEOTIDE SEQUENCE</scope>
    <source>
        <strain evidence="2">PC1</strain>
    </source>
</reference>
<name>A0A146KIL4_9EUKA</name>
<feature type="non-terminal residue" evidence="2">
    <location>
        <position position="1"/>
    </location>
</feature>
<evidence type="ECO:0000313" key="2">
    <source>
        <dbReference type="EMBL" id="JAP95266.1"/>
    </source>
</evidence>
<proteinExistence type="predicted"/>
<accession>A0A146KIL4</accession>
<dbReference type="EMBL" id="GDID01001340">
    <property type="protein sequence ID" value="JAP95266.1"/>
    <property type="molecule type" value="Transcribed_RNA"/>
</dbReference>